<keyword evidence="7" id="KW-0539">Nucleus</keyword>
<dbReference type="FunFam" id="3.30.160.60:FF:000145">
    <property type="entry name" value="Zinc finger protein 574"/>
    <property type="match status" value="1"/>
</dbReference>
<feature type="compositionally biased region" description="Polar residues" evidence="9">
    <location>
        <begin position="380"/>
        <end position="389"/>
    </location>
</feature>
<feature type="domain" description="C2H2-type" evidence="10">
    <location>
        <begin position="1029"/>
        <end position="1056"/>
    </location>
</feature>
<feature type="domain" description="C2H2-type" evidence="10">
    <location>
        <begin position="943"/>
        <end position="970"/>
    </location>
</feature>
<feature type="domain" description="C2H2-type" evidence="10">
    <location>
        <begin position="1162"/>
        <end position="1190"/>
    </location>
</feature>
<dbReference type="SUPFAM" id="SSF57667">
    <property type="entry name" value="beta-beta-alpha zinc fingers"/>
    <property type="match status" value="8"/>
</dbReference>
<dbReference type="SMART" id="SM00355">
    <property type="entry name" value="ZnF_C2H2"/>
    <property type="match status" value="17"/>
</dbReference>
<gene>
    <name evidence="12" type="primary">LOC106151613</name>
</gene>
<keyword evidence="11" id="KW-1185">Reference proteome</keyword>
<dbReference type="PANTHER" id="PTHR24376">
    <property type="entry name" value="ZINC FINGER PROTEIN"/>
    <property type="match status" value="1"/>
</dbReference>
<accession>A0A1S3H2Q5</accession>
<keyword evidence="5" id="KW-0862">Zinc</keyword>
<evidence type="ECO:0000256" key="1">
    <source>
        <dbReference type="ARBA" id="ARBA00004123"/>
    </source>
</evidence>
<evidence type="ECO:0000256" key="6">
    <source>
        <dbReference type="ARBA" id="ARBA00023125"/>
    </source>
</evidence>
<feature type="domain" description="C2H2-type" evidence="10">
    <location>
        <begin position="1085"/>
        <end position="1113"/>
    </location>
</feature>
<feature type="domain" description="C2H2-type" evidence="10">
    <location>
        <begin position="539"/>
        <end position="567"/>
    </location>
</feature>
<keyword evidence="4 8" id="KW-0863">Zinc-finger</keyword>
<evidence type="ECO:0000313" key="11">
    <source>
        <dbReference type="Proteomes" id="UP000085678"/>
    </source>
</evidence>
<feature type="domain" description="C2H2-type" evidence="10">
    <location>
        <begin position="1001"/>
        <end position="1028"/>
    </location>
</feature>
<protein>
    <submittedName>
        <fullName evidence="12">Zinc finger protein 62 isoform X1</fullName>
    </submittedName>
</protein>
<reference evidence="12" key="1">
    <citation type="submission" date="2025-08" db="UniProtKB">
        <authorList>
            <consortium name="RefSeq"/>
        </authorList>
    </citation>
    <scope>IDENTIFICATION</scope>
    <source>
        <tissue evidence="12">Gonads</tissue>
    </source>
</reference>
<dbReference type="GO" id="GO:0005634">
    <property type="term" value="C:nucleus"/>
    <property type="evidence" value="ECO:0007669"/>
    <property type="project" value="UniProtKB-SubCell"/>
</dbReference>
<dbReference type="GO" id="GO:0008270">
    <property type="term" value="F:zinc ion binding"/>
    <property type="evidence" value="ECO:0007669"/>
    <property type="project" value="UniProtKB-KW"/>
</dbReference>
<keyword evidence="3" id="KW-0677">Repeat</keyword>
<organism evidence="11 12">
    <name type="scientific">Lingula anatina</name>
    <name type="common">Brachiopod</name>
    <name type="synonym">Lingula unguis</name>
    <dbReference type="NCBI Taxonomy" id="7574"/>
    <lineage>
        <taxon>Eukaryota</taxon>
        <taxon>Metazoa</taxon>
        <taxon>Spiralia</taxon>
        <taxon>Lophotrochozoa</taxon>
        <taxon>Brachiopoda</taxon>
        <taxon>Linguliformea</taxon>
        <taxon>Lingulata</taxon>
        <taxon>Lingulida</taxon>
        <taxon>Linguloidea</taxon>
        <taxon>Lingulidae</taxon>
        <taxon>Lingula</taxon>
    </lineage>
</organism>
<evidence type="ECO:0000259" key="10">
    <source>
        <dbReference type="PROSITE" id="PS50157"/>
    </source>
</evidence>
<feature type="domain" description="C2H2-type" evidence="10">
    <location>
        <begin position="596"/>
        <end position="623"/>
    </location>
</feature>
<dbReference type="PANTHER" id="PTHR24376:SF243">
    <property type="entry name" value="C2H2-TYPE DOMAIN-CONTAINING PROTEIN"/>
    <property type="match status" value="1"/>
</dbReference>
<feature type="compositionally biased region" description="Basic and acidic residues" evidence="9">
    <location>
        <begin position="279"/>
        <end position="292"/>
    </location>
</feature>
<feature type="compositionally biased region" description="Polar residues" evidence="9">
    <location>
        <begin position="108"/>
        <end position="135"/>
    </location>
</feature>
<dbReference type="InterPro" id="IPR013087">
    <property type="entry name" value="Znf_C2H2_type"/>
</dbReference>
<dbReference type="Pfam" id="PF00096">
    <property type="entry name" value="zf-C2H2"/>
    <property type="match status" value="6"/>
</dbReference>
<dbReference type="GO" id="GO:0000978">
    <property type="term" value="F:RNA polymerase II cis-regulatory region sequence-specific DNA binding"/>
    <property type="evidence" value="ECO:0007669"/>
    <property type="project" value="TreeGrafter"/>
</dbReference>
<feature type="domain" description="C2H2-type" evidence="10">
    <location>
        <begin position="624"/>
        <end position="652"/>
    </location>
</feature>
<dbReference type="FunFam" id="3.30.160.60:FF:000624">
    <property type="entry name" value="zinc finger protein 697"/>
    <property type="match status" value="1"/>
</dbReference>
<dbReference type="Pfam" id="PF13912">
    <property type="entry name" value="zf-C2H2_6"/>
    <property type="match status" value="1"/>
</dbReference>
<sequence>MKCQQKGTDGKVCGFHLDSSFKFCPNCGSKVTEETTPSDNLKTTDVKECCTGCKDGKFCSSCGTAVAAEQNQFSTRRSSRQRNVKTAHELLGVGEKGRKTAAVPDSPTKAQTSPTTNKITQAASDSVRQTRSSPAHGQAKVLGSGRGNASPRRGRSAGLSSVSPFSASPKSPVLAKQPASISTRAKSPRSTGNQEAKEITSTRKSGRSAQAQSDSVAKESKTSDTPVVKPVVKPSGRVTRTRSQRKSGEDVDLPTLQPSKNVLSNKKRRVSEGTTGESEGERTASDLGDKSASDAPEEVTTASQNMTKGLSIVSQNVTKDGTTAAGSAGEDGPEAPGRKRTLVVYKITEPKGVASDSALSSPPKKVQVIELSAGEDAQPAVQSTSSAEESSLVPDPLPTLQQDDDKGTPRSNVLLVDSVAPESTPEPGSSSAEASRNIVKEGEKPVKPEPKISYTFRLIADSEHDDKILVELVNEPEEQQEEEQQEDVKLDFDPEPVRSDPEIEELIKSLKPVAKYEDYSEVVYTNAEDKPGILGTKMHSCKQCDFTSPMKKTMIAHLREEHGGFEPWKCPKCDFTAELKVGVVNHLASHSTVKPYSCDVCGKDFRYKQKLKMHMKYHLDVRDFECPQCNMAFHESKTLRNHIQRVHIEGQDVSSRGKETKLVGAKKTNRRTVDYIKKQLQTEKQAETDLQTAGEDTLGSGTDVEDVNGEATSLNKKTRLTTEEEELISAMERAQKAKIKMKRRDKLSSHIENDLLPHFLLKPAGDGINQLWECKLCSKVNHTKTEACDHMLNEHKDVKLFSCDICNYSTRHRSSLYLHKKTHSDDLPFACTLCHRRFKIKTNLRRHYNTHTNERNYQCTHCDKAFNNKDDVSKHIKRMHTKIDGASMFKCDICDKSFKVVADLNRHQRTHVNERTLPCPYCNRLYKTKESLNMHIRCHTTEYYCQICDKQIGSHSSFMAHKKLHDPEFHGYKCDMCDKVLQSKGSWQIHMRVIHSAERPFKCDVCGKSFKLKVHLERHKLRHSDAKPHSCDVCGFSCKRQEALRVHMRTHDVEKPYTCIHCGKGYTQKHALEAHVQMQHDERQFECGLCGSIFKALFQLQRHIRKYHAEHSNDNLSMTEVTQTVTTSHDSPAAALASSSLLTSMATTSTGDLTSEPSSTILGCETCQETFPDQHSLALHILTSHMDQKLISGGVGVMLTTAGSSGGSTLIAVNPAEGQDVVTTGDQEVVETELVEVSMDEETIIVSQNTESVEGEEIREGQ</sequence>
<dbReference type="InterPro" id="IPR036236">
    <property type="entry name" value="Znf_C2H2_sf"/>
</dbReference>
<dbReference type="RefSeq" id="XP_013380410.1">
    <property type="nucleotide sequence ID" value="XM_013524956.1"/>
</dbReference>
<feature type="compositionally biased region" description="Polar residues" evidence="9">
    <location>
        <begin position="179"/>
        <end position="194"/>
    </location>
</feature>
<feature type="region of interest" description="Disordered" evidence="9">
    <location>
        <begin position="476"/>
        <end position="497"/>
    </location>
</feature>
<dbReference type="FunFam" id="3.30.160.60:FF:000100">
    <property type="entry name" value="Zinc finger 45-like"/>
    <property type="match status" value="1"/>
</dbReference>
<dbReference type="Pfam" id="PF13894">
    <property type="entry name" value="zf-C2H2_4"/>
    <property type="match status" value="1"/>
</dbReference>
<feature type="compositionally biased region" description="Basic and acidic residues" evidence="9">
    <location>
        <begin position="486"/>
        <end position="497"/>
    </location>
</feature>
<evidence type="ECO:0000256" key="3">
    <source>
        <dbReference type="ARBA" id="ARBA00022737"/>
    </source>
</evidence>
<dbReference type="AlphaFoldDB" id="A0A1S3H2Q5"/>
<feature type="domain" description="C2H2-type" evidence="10">
    <location>
        <begin position="801"/>
        <end position="828"/>
    </location>
</feature>
<feature type="domain" description="C2H2-type" evidence="10">
    <location>
        <begin position="829"/>
        <end position="856"/>
    </location>
</feature>
<evidence type="ECO:0000256" key="2">
    <source>
        <dbReference type="ARBA" id="ARBA00022723"/>
    </source>
</evidence>
<evidence type="ECO:0000256" key="9">
    <source>
        <dbReference type="SAM" id="MobiDB-lite"/>
    </source>
</evidence>
<dbReference type="FunFam" id="3.30.160.60:FF:000065">
    <property type="entry name" value="B-cell CLL/lymphoma 6, member B"/>
    <property type="match status" value="1"/>
</dbReference>
<dbReference type="Gene3D" id="3.30.160.60">
    <property type="entry name" value="Classic Zinc Finger"/>
    <property type="match status" value="12"/>
</dbReference>
<evidence type="ECO:0000313" key="12">
    <source>
        <dbReference type="RefSeq" id="XP_013380410.1"/>
    </source>
</evidence>
<dbReference type="PROSITE" id="PS00028">
    <property type="entry name" value="ZINC_FINGER_C2H2_1"/>
    <property type="match status" value="13"/>
</dbReference>
<name>A0A1S3H2Q5_LINAN</name>
<evidence type="ECO:0000256" key="8">
    <source>
        <dbReference type="PROSITE-ProRule" id="PRU00042"/>
    </source>
</evidence>
<dbReference type="FunFam" id="3.30.160.60:FF:000448">
    <property type="entry name" value="RE1-silencing transcription factor A"/>
    <property type="match status" value="1"/>
</dbReference>
<feature type="compositionally biased region" description="Polar residues" evidence="9">
    <location>
        <begin position="300"/>
        <end position="325"/>
    </location>
</feature>
<dbReference type="InParanoid" id="A0A1S3H2Q5"/>
<comment type="subcellular location">
    <subcellularLocation>
        <location evidence="1">Nucleus</location>
    </subcellularLocation>
</comment>
<proteinExistence type="predicted"/>
<feature type="domain" description="C2H2-type" evidence="10">
    <location>
        <begin position="857"/>
        <end position="881"/>
    </location>
</feature>
<keyword evidence="2" id="KW-0479">Metal-binding</keyword>
<feature type="domain" description="C2H2-type" evidence="10">
    <location>
        <begin position="917"/>
        <end position="944"/>
    </location>
</feature>
<feature type="domain" description="C2H2-type" evidence="10">
    <location>
        <begin position="1057"/>
        <end position="1084"/>
    </location>
</feature>
<evidence type="ECO:0000256" key="4">
    <source>
        <dbReference type="ARBA" id="ARBA00022771"/>
    </source>
</evidence>
<evidence type="ECO:0000256" key="5">
    <source>
        <dbReference type="ARBA" id="ARBA00022833"/>
    </source>
</evidence>
<dbReference type="PROSITE" id="PS50157">
    <property type="entry name" value="ZINC_FINGER_C2H2_2"/>
    <property type="match status" value="15"/>
</dbReference>
<feature type="domain" description="C2H2-type" evidence="10">
    <location>
        <begin position="972"/>
        <end position="1000"/>
    </location>
</feature>
<feature type="domain" description="C2H2-type" evidence="10">
    <location>
        <begin position="889"/>
        <end position="916"/>
    </location>
</feature>
<feature type="region of interest" description="Disordered" evidence="9">
    <location>
        <begin position="684"/>
        <end position="714"/>
    </location>
</feature>
<dbReference type="OrthoDB" id="3565419at2759"/>
<dbReference type="KEGG" id="lak:106151613"/>
<feature type="compositionally biased region" description="Acidic residues" evidence="9">
    <location>
        <begin position="476"/>
        <end position="485"/>
    </location>
</feature>
<feature type="region of interest" description="Disordered" evidence="9">
    <location>
        <begin position="70"/>
        <end position="451"/>
    </location>
</feature>
<dbReference type="GO" id="GO:0001228">
    <property type="term" value="F:DNA-binding transcription activator activity, RNA polymerase II-specific"/>
    <property type="evidence" value="ECO:0007669"/>
    <property type="project" value="TreeGrafter"/>
</dbReference>
<keyword evidence="6" id="KW-0238">DNA-binding</keyword>
<evidence type="ECO:0000256" key="7">
    <source>
        <dbReference type="ARBA" id="ARBA00023242"/>
    </source>
</evidence>
<feature type="compositionally biased region" description="Basic and acidic residues" evidence="9">
    <location>
        <begin position="438"/>
        <end position="450"/>
    </location>
</feature>
<feature type="compositionally biased region" description="Low complexity" evidence="9">
    <location>
        <begin position="156"/>
        <end position="172"/>
    </location>
</feature>
<dbReference type="Proteomes" id="UP000085678">
    <property type="component" value="Unplaced"/>
</dbReference>
<dbReference type="GeneID" id="106151613"/>